<dbReference type="InterPro" id="IPR011705">
    <property type="entry name" value="BACK"/>
</dbReference>
<comment type="caution">
    <text evidence="4">The sequence shown here is derived from an EMBL/GenBank/DDBJ whole genome shotgun (WGS) entry which is preliminary data.</text>
</comment>
<gene>
    <name evidence="4" type="ORF">LVIROSA_LOCUS38497</name>
</gene>
<evidence type="ECO:0000256" key="2">
    <source>
        <dbReference type="ARBA" id="ARBA00004906"/>
    </source>
</evidence>
<evidence type="ECO:0000313" key="5">
    <source>
        <dbReference type="Proteomes" id="UP001157418"/>
    </source>
</evidence>
<comment type="function">
    <text evidence="1">May act as a substrate-specific adapter of an E3 ubiquitin-protein ligase complex (CUL3-RBX1-BTB) which mediates the ubiquitination and subsequent proteasomal degradation of target proteins.</text>
</comment>
<dbReference type="GO" id="GO:0019005">
    <property type="term" value="C:SCF ubiquitin ligase complex"/>
    <property type="evidence" value="ECO:0007669"/>
    <property type="project" value="TreeGrafter"/>
</dbReference>
<name>A0AAU9PTH3_9ASTR</name>
<accession>A0AAU9PTH3</accession>
<proteinExistence type="predicted"/>
<dbReference type="Gene3D" id="1.25.40.420">
    <property type="match status" value="1"/>
</dbReference>
<dbReference type="InterPro" id="IPR000210">
    <property type="entry name" value="BTB/POZ_dom"/>
</dbReference>
<evidence type="ECO:0000259" key="3">
    <source>
        <dbReference type="SMART" id="SM00875"/>
    </source>
</evidence>
<dbReference type="Pfam" id="PF00651">
    <property type="entry name" value="BTB"/>
    <property type="match status" value="1"/>
</dbReference>
<keyword evidence="5" id="KW-1185">Reference proteome</keyword>
<dbReference type="Gene3D" id="3.30.710.10">
    <property type="entry name" value="Potassium Channel Kv1.1, Chain A"/>
    <property type="match status" value="1"/>
</dbReference>
<dbReference type="GO" id="GO:0031146">
    <property type="term" value="P:SCF-dependent proteasomal ubiquitin-dependent protein catabolic process"/>
    <property type="evidence" value="ECO:0007669"/>
    <property type="project" value="TreeGrafter"/>
</dbReference>
<dbReference type="SUPFAM" id="SSF52047">
    <property type="entry name" value="RNI-like"/>
    <property type="match status" value="2"/>
</dbReference>
<evidence type="ECO:0000256" key="1">
    <source>
        <dbReference type="ARBA" id="ARBA00002668"/>
    </source>
</evidence>
<reference evidence="4 5" key="1">
    <citation type="submission" date="2022-01" db="EMBL/GenBank/DDBJ databases">
        <authorList>
            <person name="Xiong W."/>
            <person name="Schranz E."/>
        </authorList>
    </citation>
    <scope>NUCLEOTIDE SEQUENCE [LARGE SCALE GENOMIC DNA]</scope>
</reference>
<dbReference type="Gene3D" id="3.80.10.10">
    <property type="entry name" value="Ribonuclease Inhibitor"/>
    <property type="match status" value="2"/>
</dbReference>
<organism evidence="4 5">
    <name type="scientific">Lactuca virosa</name>
    <dbReference type="NCBI Taxonomy" id="75947"/>
    <lineage>
        <taxon>Eukaryota</taxon>
        <taxon>Viridiplantae</taxon>
        <taxon>Streptophyta</taxon>
        <taxon>Embryophyta</taxon>
        <taxon>Tracheophyta</taxon>
        <taxon>Spermatophyta</taxon>
        <taxon>Magnoliopsida</taxon>
        <taxon>eudicotyledons</taxon>
        <taxon>Gunneridae</taxon>
        <taxon>Pentapetalae</taxon>
        <taxon>asterids</taxon>
        <taxon>campanulids</taxon>
        <taxon>Asterales</taxon>
        <taxon>Asteraceae</taxon>
        <taxon>Cichorioideae</taxon>
        <taxon>Cichorieae</taxon>
        <taxon>Lactucinae</taxon>
        <taxon>Lactuca</taxon>
    </lineage>
</organism>
<dbReference type="SMART" id="SM00367">
    <property type="entry name" value="LRR_CC"/>
    <property type="match status" value="3"/>
</dbReference>
<dbReference type="Proteomes" id="UP001157418">
    <property type="component" value="Unassembled WGS sequence"/>
</dbReference>
<comment type="pathway">
    <text evidence="2">Protein modification; protein ubiquitination.</text>
</comment>
<dbReference type="PANTHER" id="PTHR13318">
    <property type="entry name" value="PARTNER OF PAIRED, ISOFORM B-RELATED"/>
    <property type="match status" value="1"/>
</dbReference>
<dbReference type="PANTHER" id="PTHR13318:SF71">
    <property type="entry name" value="BTB_POZ DOMAIN-CONTAINING PROTEIN FBL11"/>
    <property type="match status" value="1"/>
</dbReference>
<dbReference type="SMART" id="SM00875">
    <property type="entry name" value="BACK"/>
    <property type="match status" value="1"/>
</dbReference>
<dbReference type="SUPFAM" id="SSF54695">
    <property type="entry name" value="POZ domain"/>
    <property type="match status" value="1"/>
</dbReference>
<dbReference type="InterPro" id="IPR006553">
    <property type="entry name" value="Leu-rich_rpt_Cys-con_subtyp"/>
</dbReference>
<sequence length="938" mass="105272">MASLVQEDGSDDVMVVLTCIDRNEQDDFSHNQDEDAVMISTVDVYNWNFPSILKHTTIKVKAQRNRLIEHSSYFHGLLGGNFGNPDLEILVQWNQPTFLSLLASLFGSPVDVTSESFLSLFEGALYFGMEMIISKCMMWLTKAISVNGVPLLQLNDLLSIWEFGSELVNNYLPELCTTYLAKNFIWAMSCSSFVDVPYDLLLSSTKHPNLTVDSEMQLCDALLIWISANKEQYTEDCYINLLKQIRVTLLPLWFASGKKTYQSLSMCCNESYSGVITLLKQPFTMDPLQDNELLNLRIRLTELTQRVDVSCCTQMNPAILLLSVLPFSLNLEPQLRIKFEKSLINHETINAFPWTKWSNLTFEAVYEINLSNCPMLPLKVAIEIISYSFPSLRKLKAANHLSFKTLDVMQLVKKCPLLCDIDLTVDVSPVIPTQVSILSSFLSTSILRSSSIYWHNNPSNITKLILEGRNDIQDFDLRAISNICVSISYISLRGCTSVSDVGISALISKCLKLNSIVACDTSFGQNSVLALCSLNASYDHHPSVKHSGRNIPHGCNLQMLHIGGCKGINLSCFSKLMSQAYMLKNLCLRDTEVVDDVLFNFLGSSLEVSSAVLAHIIGRNPGLKCLKTRGCNNNKFLHHESKNLFFEVVRSCKLEEISVGWGFSYLSLQNLKPSLSSLKEIEVGLGGSLGQDGLKWLPVISPLLESVVLYFQVISDDIIINMLESLKHLKSFSLCHCLGEISSLGFKVRMPNLRKMRLERVAPWMNNVDLVNLTHNCANLIELSLLGCPLLNSESQKIISSGWPGLISIHLEECGEITKNGVVSLFDCCALEDILLRHNGSGIQKGFIHEAVTKLPMLRKISLDVCDAKDRDKDFDIPEVDNRHFLSHVKIARCKSHTHRCIFDPQHVRASTVSIHRETLVLVWDSKHLTTTLVKERV</sequence>
<evidence type="ECO:0000313" key="4">
    <source>
        <dbReference type="EMBL" id="CAH1453238.1"/>
    </source>
</evidence>
<feature type="domain" description="BACK" evidence="3">
    <location>
        <begin position="157"/>
        <end position="256"/>
    </location>
</feature>
<dbReference type="InterPro" id="IPR032675">
    <property type="entry name" value="LRR_dom_sf"/>
</dbReference>
<protein>
    <recommendedName>
        <fullName evidence="3">BACK domain-containing protein</fullName>
    </recommendedName>
</protein>
<dbReference type="AlphaFoldDB" id="A0AAU9PTH3"/>
<dbReference type="EMBL" id="CAKMRJ010005745">
    <property type="protein sequence ID" value="CAH1453238.1"/>
    <property type="molecule type" value="Genomic_DNA"/>
</dbReference>
<dbReference type="Pfam" id="PF07707">
    <property type="entry name" value="BACK"/>
    <property type="match status" value="1"/>
</dbReference>
<dbReference type="InterPro" id="IPR011333">
    <property type="entry name" value="SKP1/BTB/POZ_sf"/>
</dbReference>